<dbReference type="PANTHER" id="PTHR34449">
    <property type="entry name" value="RHO TERMINATION FACTOR"/>
    <property type="match status" value="1"/>
</dbReference>
<gene>
    <name evidence="2" type="ORF">Ahy_B09g095080</name>
</gene>
<feature type="compositionally biased region" description="Basic and acidic residues" evidence="1">
    <location>
        <begin position="295"/>
        <end position="307"/>
    </location>
</feature>
<dbReference type="PANTHER" id="PTHR34449:SF5">
    <property type="entry name" value="ATP BINDING _ ATPASE"/>
    <property type="match status" value="1"/>
</dbReference>
<proteinExistence type="predicted"/>
<reference evidence="2 3" key="1">
    <citation type="submission" date="2019-01" db="EMBL/GenBank/DDBJ databases">
        <title>Sequencing of cultivated peanut Arachis hypogaea provides insights into genome evolution and oil improvement.</title>
        <authorList>
            <person name="Chen X."/>
        </authorList>
    </citation>
    <scope>NUCLEOTIDE SEQUENCE [LARGE SCALE GENOMIC DNA]</scope>
    <source>
        <strain evidence="3">cv. Fuhuasheng</strain>
        <tissue evidence="2">Leaves</tissue>
    </source>
</reference>
<feature type="region of interest" description="Disordered" evidence="1">
    <location>
        <begin position="100"/>
        <end position="155"/>
    </location>
</feature>
<feature type="compositionally biased region" description="Polar residues" evidence="1">
    <location>
        <begin position="100"/>
        <end position="109"/>
    </location>
</feature>
<dbReference type="EMBL" id="SDMP01000019">
    <property type="protein sequence ID" value="RYQ87562.1"/>
    <property type="molecule type" value="Genomic_DNA"/>
</dbReference>
<keyword evidence="3" id="KW-1185">Reference proteome</keyword>
<comment type="caution">
    <text evidence="2">The sequence shown here is derived from an EMBL/GenBank/DDBJ whole genome shotgun (WGS) entry which is preliminary data.</text>
</comment>
<protein>
    <submittedName>
        <fullName evidence="2">Uncharacterized protein</fullName>
    </submittedName>
</protein>
<accession>A0A444XD13</accession>
<feature type="compositionally biased region" description="Polar residues" evidence="1">
    <location>
        <begin position="221"/>
        <end position="235"/>
    </location>
</feature>
<dbReference type="STRING" id="3818.A0A444XD13"/>
<name>A0A444XD13_ARAHY</name>
<evidence type="ECO:0000313" key="3">
    <source>
        <dbReference type="Proteomes" id="UP000289738"/>
    </source>
</evidence>
<feature type="region of interest" description="Disordered" evidence="1">
    <location>
        <begin position="168"/>
        <end position="325"/>
    </location>
</feature>
<feature type="compositionally biased region" description="Basic and acidic residues" evidence="1">
    <location>
        <begin position="168"/>
        <end position="189"/>
    </location>
</feature>
<evidence type="ECO:0000256" key="1">
    <source>
        <dbReference type="SAM" id="MobiDB-lite"/>
    </source>
</evidence>
<dbReference type="Proteomes" id="UP000289738">
    <property type="component" value="Chromosome B09"/>
</dbReference>
<feature type="compositionally biased region" description="Basic and acidic residues" evidence="1">
    <location>
        <begin position="236"/>
        <end position="249"/>
    </location>
</feature>
<feature type="compositionally biased region" description="Basic and acidic residues" evidence="1">
    <location>
        <begin position="316"/>
        <end position="325"/>
    </location>
</feature>
<dbReference type="AlphaFoldDB" id="A0A444XD13"/>
<feature type="compositionally biased region" description="Polar residues" evidence="1">
    <location>
        <begin position="250"/>
        <end position="265"/>
    </location>
</feature>
<feature type="compositionally biased region" description="Polar residues" evidence="1">
    <location>
        <begin position="136"/>
        <end position="147"/>
    </location>
</feature>
<organism evidence="2 3">
    <name type="scientific">Arachis hypogaea</name>
    <name type="common">Peanut</name>
    <dbReference type="NCBI Taxonomy" id="3818"/>
    <lineage>
        <taxon>Eukaryota</taxon>
        <taxon>Viridiplantae</taxon>
        <taxon>Streptophyta</taxon>
        <taxon>Embryophyta</taxon>
        <taxon>Tracheophyta</taxon>
        <taxon>Spermatophyta</taxon>
        <taxon>Magnoliopsida</taxon>
        <taxon>eudicotyledons</taxon>
        <taxon>Gunneridae</taxon>
        <taxon>Pentapetalae</taxon>
        <taxon>rosids</taxon>
        <taxon>fabids</taxon>
        <taxon>Fabales</taxon>
        <taxon>Fabaceae</taxon>
        <taxon>Papilionoideae</taxon>
        <taxon>50 kb inversion clade</taxon>
        <taxon>dalbergioids sensu lato</taxon>
        <taxon>Dalbergieae</taxon>
        <taxon>Pterocarpus clade</taxon>
        <taxon>Arachis</taxon>
    </lineage>
</organism>
<sequence>MASPRTQAFLSSPSALILSLIPSFHRLVTSFRRRLSFGCGMLEGMYLPCSGVSGRTIALYPPASSLGHYRIHSYVKIRGLKCASLKTSFVCEARRNPDFSRQNRSGYSRSRNKNNEGRDGFEEDMLSLKNGPLVSLSASGKSQTTSAPGPREKEIVELFKKVQARLRERAANKEEKKVETSQGKSKENGTVDSLLKLLKKHSVEQVKRSSGGSKGRDHSAEQVQESSQYSRGRSNKFSDLDSAPRHESQEANSSSVTRPRSNFQRRSPVPRVKYQPVSYNEDVTNVEPLSSRLGENIRDQLGLKHDDEPEIDSETDIDHEPEPDLDPKNELFFPDIGIADMSNDDSHDHEQTEEIDHDEHMEEEEEELAVHHEDLSAMKLVDLRALAKSRGLKGFSKMKKVPESLWIIRSDL</sequence>
<evidence type="ECO:0000313" key="2">
    <source>
        <dbReference type="EMBL" id="RYQ87562.1"/>
    </source>
</evidence>